<feature type="domain" description="GYF" evidence="2">
    <location>
        <begin position="5"/>
        <end position="50"/>
    </location>
</feature>
<dbReference type="Proteomes" id="UP000253209">
    <property type="component" value="Unassembled WGS sequence"/>
</dbReference>
<keyword evidence="1" id="KW-1133">Transmembrane helix</keyword>
<reference evidence="3 4" key="1">
    <citation type="submission" date="2018-05" db="EMBL/GenBank/DDBJ databases">
        <title>Mucilaginibacter hurinus sp. nov., isolated from briquette warehouse soil.</title>
        <authorList>
            <person name="Choi L."/>
        </authorList>
    </citation>
    <scope>NUCLEOTIDE SEQUENCE [LARGE SCALE GENOMIC DNA]</scope>
    <source>
        <strain evidence="3 4">ZR32</strain>
    </source>
</reference>
<keyword evidence="1" id="KW-0472">Membrane</keyword>
<feature type="transmembrane region" description="Helical" evidence="1">
    <location>
        <begin position="70"/>
        <end position="91"/>
    </location>
</feature>
<name>A0A367GLA8_9SPHI</name>
<proteinExistence type="predicted"/>
<dbReference type="Pfam" id="PF14237">
    <property type="entry name" value="GYF_2"/>
    <property type="match status" value="1"/>
</dbReference>
<dbReference type="EMBL" id="QGDC01000007">
    <property type="protein sequence ID" value="RCH54272.1"/>
    <property type="molecule type" value="Genomic_DNA"/>
</dbReference>
<evidence type="ECO:0000259" key="2">
    <source>
        <dbReference type="Pfam" id="PF14237"/>
    </source>
</evidence>
<dbReference type="RefSeq" id="WP_114005783.1">
    <property type="nucleotide sequence ID" value="NZ_QGDC01000007.1"/>
</dbReference>
<gene>
    <name evidence="3" type="ORF">DJ568_13325</name>
</gene>
<dbReference type="AlphaFoldDB" id="A0A367GLA8"/>
<comment type="caution">
    <text evidence="3">The sequence shown here is derived from an EMBL/GenBank/DDBJ whole genome shotgun (WGS) entry which is preliminary data.</text>
</comment>
<keyword evidence="1" id="KW-0812">Transmembrane</keyword>
<sequence length="94" mass="11204">MINVYYTLNINEKSGPYTHAQLMDMNITTDTFIMSPLNENWQRAAELPEFYIYFETQGIYIPTRTNVASFWWRLLAYLIDYVLLIIFMAIIGEY</sequence>
<dbReference type="OrthoDB" id="9793824at2"/>
<dbReference type="InterPro" id="IPR025640">
    <property type="entry name" value="GYF_2"/>
</dbReference>
<keyword evidence="4" id="KW-1185">Reference proteome</keyword>
<protein>
    <recommendedName>
        <fullName evidence="2">GYF domain-containing protein</fullName>
    </recommendedName>
</protein>
<accession>A0A367GLA8</accession>
<evidence type="ECO:0000313" key="3">
    <source>
        <dbReference type="EMBL" id="RCH54272.1"/>
    </source>
</evidence>
<evidence type="ECO:0000256" key="1">
    <source>
        <dbReference type="SAM" id="Phobius"/>
    </source>
</evidence>
<organism evidence="3 4">
    <name type="scientific">Mucilaginibacter hurinus</name>
    <dbReference type="NCBI Taxonomy" id="2201324"/>
    <lineage>
        <taxon>Bacteria</taxon>
        <taxon>Pseudomonadati</taxon>
        <taxon>Bacteroidota</taxon>
        <taxon>Sphingobacteriia</taxon>
        <taxon>Sphingobacteriales</taxon>
        <taxon>Sphingobacteriaceae</taxon>
        <taxon>Mucilaginibacter</taxon>
    </lineage>
</organism>
<evidence type="ECO:0000313" key="4">
    <source>
        <dbReference type="Proteomes" id="UP000253209"/>
    </source>
</evidence>